<proteinExistence type="inferred from homology"/>
<feature type="domain" description="CAP-Gly" evidence="13">
    <location>
        <begin position="2403"/>
        <end position="2445"/>
    </location>
</feature>
<keyword evidence="11" id="KW-0175">Coiled coil</keyword>
<feature type="compositionally biased region" description="Basic and acidic residues" evidence="12">
    <location>
        <begin position="1550"/>
        <end position="1565"/>
    </location>
</feature>
<feature type="compositionally biased region" description="Low complexity" evidence="12">
    <location>
        <begin position="1444"/>
        <end position="1463"/>
    </location>
</feature>
<feature type="region of interest" description="Disordered" evidence="12">
    <location>
        <begin position="203"/>
        <end position="268"/>
    </location>
</feature>
<dbReference type="SUPFAM" id="SSF52833">
    <property type="entry name" value="Thioredoxin-like"/>
    <property type="match status" value="1"/>
</dbReference>
<evidence type="ECO:0000313" key="16">
    <source>
        <dbReference type="EMBL" id="KAK6308982.1"/>
    </source>
</evidence>
<feature type="region of interest" description="Disordered" evidence="12">
    <location>
        <begin position="2465"/>
        <end position="2516"/>
    </location>
</feature>
<keyword evidence="10" id="KW-1133">Transmembrane helix</keyword>
<evidence type="ECO:0000256" key="11">
    <source>
        <dbReference type="SAM" id="Coils"/>
    </source>
</evidence>
<dbReference type="SMART" id="SM01052">
    <property type="entry name" value="CAP_GLY"/>
    <property type="match status" value="1"/>
</dbReference>
<evidence type="ECO:0000259" key="14">
    <source>
        <dbReference type="PROSITE" id="PS51324"/>
    </source>
</evidence>
<dbReference type="GO" id="GO:0016972">
    <property type="term" value="F:thiol oxidase activity"/>
    <property type="evidence" value="ECO:0007669"/>
    <property type="project" value="UniProtKB-EC"/>
</dbReference>
<dbReference type="InterPro" id="IPR040986">
    <property type="entry name" value="QSOX_FAD-bd_dom"/>
</dbReference>
<feature type="compositionally biased region" description="Polar residues" evidence="12">
    <location>
        <begin position="521"/>
        <end position="536"/>
    </location>
</feature>
<feature type="compositionally biased region" description="Polar residues" evidence="12">
    <location>
        <begin position="635"/>
        <end position="647"/>
    </location>
</feature>
<feature type="compositionally biased region" description="Polar residues" evidence="12">
    <location>
        <begin position="2205"/>
        <end position="2217"/>
    </location>
</feature>
<dbReference type="FunFam" id="1.20.120.310:FF:000001">
    <property type="entry name" value="Sulfhydryl oxidase"/>
    <property type="match status" value="1"/>
</dbReference>
<feature type="region of interest" description="Disordered" evidence="12">
    <location>
        <begin position="2019"/>
        <end position="2374"/>
    </location>
</feature>
<feature type="region of interest" description="Disordered" evidence="12">
    <location>
        <begin position="1008"/>
        <end position="1258"/>
    </location>
</feature>
<dbReference type="Pfam" id="PF18371">
    <property type="entry name" value="FAD_SOX"/>
    <property type="match status" value="1"/>
</dbReference>
<dbReference type="SUPFAM" id="SSF69000">
    <property type="entry name" value="FAD-dependent thiol oxidase"/>
    <property type="match status" value="1"/>
</dbReference>
<feature type="compositionally biased region" description="Basic and acidic residues" evidence="12">
    <location>
        <begin position="1247"/>
        <end position="1257"/>
    </location>
</feature>
<evidence type="ECO:0000259" key="13">
    <source>
        <dbReference type="PROSITE" id="PS50245"/>
    </source>
</evidence>
<gene>
    <name evidence="16" type="ORF">J4Q44_G00204450</name>
</gene>
<feature type="region of interest" description="Disordered" evidence="12">
    <location>
        <begin position="351"/>
        <end position="591"/>
    </location>
</feature>
<protein>
    <recommendedName>
        <fullName evidence="10">Sulfhydryl oxidase</fullName>
        <ecNumber evidence="10">1.8.3.2</ecNumber>
    </recommendedName>
</protein>
<evidence type="ECO:0000259" key="15">
    <source>
        <dbReference type="PROSITE" id="PS51352"/>
    </source>
</evidence>
<dbReference type="PANTHER" id="PTHR13958:SF3">
    <property type="entry name" value="CAP-GLY DOMAIN-CONTAINING PROTEIN-RELATED"/>
    <property type="match status" value="1"/>
</dbReference>
<feature type="compositionally biased region" description="Basic and acidic residues" evidence="12">
    <location>
        <begin position="3475"/>
        <end position="3494"/>
    </location>
</feature>
<feature type="domain" description="ERV/ALR sulfhydryl oxidase" evidence="14">
    <location>
        <begin position="3316"/>
        <end position="3417"/>
    </location>
</feature>
<feature type="compositionally biased region" description="Basic and acidic residues" evidence="12">
    <location>
        <begin position="255"/>
        <end position="268"/>
    </location>
</feature>
<dbReference type="EMBL" id="JAGTTL010000018">
    <property type="protein sequence ID" value="KAK6308982.1"/>
    <property type="molecule type" value="Genomic_DNA"/>
</dbReference>
<feature type="compositionally biased region" description="Polar residues" evidence="12">
    <location>
        <begin position="1464"/>
        <end position="1474"/>
    </location>
</feature>
<feature type="compositionally biased region" description="Polar residues" evidence="12">
    <location>
        <begin position="2247"/>
        <end position="2263"/>
    </location>
</feature>
<feature type="coiled-coil region" evidence="11">
    <location>
        <begin position="1307"/>
        <end position="1363"/>
    </location>
</feature>
<feature type="domain" description="Thioredoxin" evidence="15">
    <location>
        <begin position="2941"/>
        <end position="3074"/>
    </location>
</feature>
<feature type="compositionally biased region" description="Basic and acidic residues" evidence="12">
    <location>
        <begin position="1477"/>
        <end position="1486"/>
    </location>
</feature>
<evidence type="ECO:0000256" key="9">
    <source>
        <dbReference type="ARBA" id="ARBA00048864"/>
    </source>
</evidence>
<keyword evidence="8" id="KW-0325">Glycoprotein</keyword>
<evidence type="ECO:0000256" key="10">
    <source>
        <dbReference type="RuleBase" id="RU371123"/>
    </source>
</evidence>
<feature type="compositionally biased region" description="Basic and acidic residues" evidence="12">
    <location>
        <begin position="2019"/>
        <end position="2030"/>
    </location>
</feature>
<dbReference type="Gene3D" id="1.20.120.1960">
    <property type="entry name" value="QSOX sulfhydryl oxidase domain"/>
    <property type="match status" value="1"/>
</dbReference>
<organism evidence="16 17">
    <name type="scientific">Coregonus suidteri</name>
    <dbReference type="NCBI Taxonomy" id="861788"/>
    <lineage>
        <taxon>Eukaryota</taxon>
        <taxon>Metazoa</taxon>
        <taxon>Chordata</taxon>
        <taxon>Craniata</taxon>
        <taxon>Vertebrata</taxon>
        <taxon>Euteleostomi</taxon>
        <taxon>Actinopterygii</taxon>
        <taxon>Neopterygii</taxon>
        <taxon>Teleostei</taxon>
        <taxon>Protacanthopterygii</taxon>
        <taxon>Salmoniformes</taxon>
        <taxon>Salmonidae</taxon>
        <taxon>Coregoninae</taxon>
        <taxon>Coregonus</taxon>
    </lineage>
</organism>
<dbReference type="FunFam" id="1.20.120.1960:FF:000001">
    <property type="entry name" value="Sulfhydryl oxidase"/>
    <property type="match status" value="1"/>
</dbReference>
<comment type="caution">
    <text evidence="16">The sequence shown here is derived from an EMBL/GenBank/DDBJ whole genome shotgun (WGS) entry which is preliminary data.</text>
</comment>
<dbReference type="InterPro" id="IPR042568">
    <property type="entry name" value="QSOX_FAD-bd_sf"/>
</dbReference>
<dbReference type="Pfam" id="PF04777">
    <property type="entry name" value="Evr1_Alr"/>
    <property type="match status" value="1"/>
</dbReference>
<dbReference type="FunFam" id="3.40.30.10:FF:000073">
    <property type="entry name" value="Sulfhydryl oxidase"/>
    <property type="match status" value="1"/>
</dbReference>
<feature type="compositionally biased region" description="Polar residues" evidence="12">
    <location>
        <begin position="1951"/>
        <end position="1964"/>
    </location>
</feature>
<feature type="region of interest" description="Disordered" evidence="12">
    <location>
        <begin position="3598"/>
        <end position="3624"/>
    </location>
</feature>
<keyword evidence="10" id="KW-0812">Transmembrane</keyword>
<feature type="compositionally biased region" description="Acidic residues" evidence="12">
    <location>
        <begin position="3504"/>
        <end position="3528"/>
    </location>
</feature>
<name>A0AAN8LI52_9TELE</name>
<sequence>MCSEITIITSYGHLVWSVTRTELSAAWKSLNQTKAALRHIEKRLEAAPGSGVLLDSVMDTKKSSGGATRKVSRRDGRRTEDCSQAGGTSKSRTRSHRSPDKSSRSPLRNTTQDSNVRRNNCVEFKEPLASYREATPTPLTFSQLEAHSLQSEVAAPPPPDSCLSQLVYQSDKRDQQTRRDLDSTHSSALDSTVVRYLNDRPALDALLPPGHTAAARDQEGGLEDRPKAHTLEGPAPPPAETSVSSSPGSASQRLENLRRRQPDDKLEKLKETIRRQREHLEAADRDGLLGYLEQPVGVAGAVETTTVPTAKIRKVTAAPLAPIYKGFNRSENKSCTPDGKVWREEEFHNLSRDLSRHLSESTKPKQRPTEKAKERKPSKPVRKVHKSASIPDPETKLVISTTSWQEGQKLVKMVLGPAPRLPQEQKPEPTDRLARTGSRPRSNFDPRPVLNRRSRPSSSERPCSRDRTTQPTPDPLSAGPAEDRAPNTDLLSVDIQGILDDLQLERRAEERGPAEPRARTTAWTAGGSSLRVSRTASPAKRNKPEPSEPGPKKRHYDADSVRQYITRQQEERKRHLVEERRAQREEAERRSQRLQELYRKQREGVANKGPAVPVLQETYTKLLLEQAELVEEPLPSQTQPAATTVIHQQRPLYQPSGESDKENKRQERPQSASSSSDLSLSEPHPPPLSRNEVGLGVPLWLQPDRLSPAVRPSSALAPPTDKLFSQLLGLETGGGSGGRGTSPPARPQHSTLTGAAIKTKMNRIEALKATAASMSTRIESEARKLAGAGINYGCARDMDVTGLTHLQPQDDCCWAKPVSPSVRESADAADELALRIQRLLSAGQSSYDGALPGVGNPHSFREQRDGATASGSRPQTAPGLGSHKRPEEHPEVARKTKLHDSSGDSISEGPLLSEGSLSEGNGSPRMHITRVPKPAECLVALDFCAAQWEGFQPISHFQRAAEKYPALSTLPFSQPRDSSQGPWEELAKGSSHSVINIFTKNHLHNHTKAVGGEERADRSSPAVRCGPSAASSVDGAPVYEDDFVSSRSSSQSKKGYKGRSITSGNSHYDELMSRRSPYDTRTVDLPSHRSSSSTPVSSPHSKGSVKRGAASDKSDATLVEEQSSPCSPGSEALSRDSRRGGSASERSSIHSLVKSAYTDSTLGSASGNSHCSLGLDSKKSPRSPSLSPAGSPTGSGSPHVSPGSASLAGADILGLGSGCPHSSARPSSSSSLSSAARGKSTSPADTHGGRAEPKAAGELHYTPGVLQQRMSAELHYLESIEESVRQLGDVERLRGVSLAQQESVSLAQILKAQQQRHERDLHELKVKAEQEALETRRQLEETRQKAARAHVELQENMAQTQQQSLGGMQEATTKMISQQAVSVRYTAEAARQIKEMAELARSQIAGGIGVPAASPITNLFDQQRQHHQSFMGKVSAAKNRTEEPLSSLDSRSDSSPSRRPTLSGGESTHLSPSMASPEKKERRKLETGNSSVEEEAYTAAEDSIPSDSVQSLLDEKDSASVATEYSLKFDESMTEDEIEERSFRSLLPSESHRRGAVEKKRGPHEESDDEPSQENPTAQDSSKQDGSMPFSSGQDSFSRFTMDMVRQYMKEEEVRAHHQSSLLRLRQKALKEKTKAELAWLEHQKRRLRDKGEDDKMPPIRKKQRGLLMKLQQEQAEIKRLQEANRAARKERQLLLKQQEEIERMRHTTLKLKERLKCAGTGDTPPETPVSERVEGAMTDGDVRSASPLSVSGSETSSIMQKLKKMRSHMDEKFLTKREQGLMHRRRHAEELLEWKQRLDAEEAEVRRMEKQALAAWDRERPRDGDERSDHRDRSNASSGQHKPEGKTDRDSVSEGDYSPVVTGSSVHTELSGSQQPDIPSTDPPGSVSDLPSAQYSPSIYTQDFDSPSASKRSPSPKASLSTNTHLEGSSSKMQLRSSSRTASHDPKATDTPSGTHTEPMSDQSDIESRIRALKEELRKRKSVVYQLKKEQKKRHKERLKAQEASLLKQLESYNDFIEKTETELNKEPDSTPAAKPQIKAPTSATEKPKVKPIPPYRPETGKNWKVVSDSEKAEKTLPHSPVEQDDLTTSGLSKYTAGHEESSDEDPPTVTPTPVYGSPEHTNGLRGLLSPKPLPRKPSEGALSLREPARPQATNSGDERVVSSHRSEVIEELDSVKSEGCEHTQSRSEDSHFDHLLKPDLEQSPASQQHQSLSEHVSSEKGEQGLSPISSLDVDEKSAKSPSPIKGQSYTPESDVLSSKSDFSAKGKEASPPSADGYHEDFKFSVESSLREDNQGSKPTSPSHQETREASHSRSPFYSSEEEIGEELSGRSGATSGSPRSEILLDLQSQTKDSQVISSNRSPTISPSQTPPSLALDEMPNFTIGDRVLVSNVQPGTLRFKGHTSFANGFWAGVELDKSEGSNNGTYDGVVYFECEEGHGIFAPPDKISRLPEKFEIYVDTTEDEDSFLDDQSENKPNKCNFEKKTHERNLQNKRGGTSQNYRSGDNGPTDVNDDSAEHQTNLINLHEFKEGEYPMSNGRTKTILLDLEDVPTSLFITDIERKISLDETSTLIERKGLDAHQKFTPEQTVGKDVLSAFADKVLNNFMKDAVKQFAQIRKAKEEKISAANQMKDFIKKVEGGETVSQPQVVAQRDGLPFFLDGDQKEQVSSPELCNRPESPVLGASGQEELTKRLAELELSRALLDELGDEQEWFDEDYGLSSRREQQKQKQQQEEGLSAGSVGLADQVKTPPRPELPRQPKLPEQPAMVVPHSAPKVEELVDAATQEIWDRCKLGQGTQTLAGLAVPKPSEEFLGCDGKDPESQCVRSYRQAVYDLSWEIIKEIFAEDPNAHQPQWVKPRRMNSSYFHRVKSPGDITRVQAFITTEVLKLYGLKKDHNQKTDWQKMLKFGRKKRDRVDHILVQELHEEESQWVNYDEDELYVKMQLADAGLYTASDQIVILTPDNVDSVLVNCTAALVVEFYASWCGHCIAFSPEWKRLARDIKEWKPAVDVAAIDCANEENGPICSRFGVKAYPTLKFFHAYSKPDSKGQGFREVPRDVRGLRHKIIEKMETHEEPWPPACPPLETASKAEIDNFFETNSVEHLALIFETSNSYVGREVTLDLLQYENIAVRRVLSTEDALVAKLGVTDFPSCYLYYPSGNVTRLHVQNEARTFYTYALQRLPGVLRAGKPPPVTSDLVKNTTEDQWRPFNRSRVYMADLESTLHYSLRVELAAHPVIKGEALSALQRYISVLAKYFPGRPVVRNLLTSVDTWLKDQNDTELSYSSLRDTLDNTAEVPDAALPDGVRWVGCQGSKPHFRRYPCGMWTLFHVLTVQANEASGKDPQEVLQAMRSYIHSFFGCQACATHFENMAKESMSLVGKLSTAMLWLWSRHNHVNNRLAGALSEDPHFPKIQWPSPELCPSCHGVKKSGEHTWNQEELLTFLRSHFSSEHLLSDYLEEEAQLISRQKESLVARQQEKDQEAKRGAERRASEALAEPPPGQEEEEEEEEDEEEGAQEEPAAEEEVEQRARGEAQGGKTSEPPPWVKPEADVSRQAQRRPSIVGLKLRPPQEEIVDLDSFVNQHYKAKALRAAAAGSSRVKRRTLQRKEEPQPGASLENGPGLGLGLQPVEPEDLLGQRNTLWKRILTGQYTGSEEEGALEMYAHPNKRRWMSFLSVGFSRLDISLCVLLYFLSSMCLLAMYLFFKNRLRLRRAKVALP</sequence>
<dbReference type="InterPro" id="IPR036249">
    <property type="entry name" value="Thioredoxin-like_sf"/>
</dbReference>
<dbReference type="Proteomes" id="UP001356427">
    <property type="component" value="Unassembled WGS sequence"/>
</dbReference>
<feature type="compositionally biased region" description="Basic and acidic residues" evidence="12">
    <location>
        <begin position="214"/>
        <end position="230"/>
    </location>
</feature>
<feature type="region of interest" description="Disordered" evidence="12">
    <location>
        <begin position="56"/>
        <end position="121"/>
    </location>
</feature>
<evidence type="ECO:0000313" key="17">
    <source>
        <dbReference type="Proteomes" id="UP001356427"/>
    </source>
</evidence>
<keyword evidence="5 10" id="KW-0274">FAD</keyword>
<feature type="compositionally biased region" description="Polar residues" evidence="12">
    <location>
        <begin position="1862"/>
        <end position="1879"/>
    </location>
</feature>
<dbReference type="Pfam" id="PF01302">
    <property type="entry name" value="CAP_GLY"/>
    <property type="match status" value="1"/>
</dbReference>
<keyword evidence="7" id="KW-1015">Disulfide bond</keyword>
<feature type="region of interest" description="Disordered" evidence="12">
    <location>
        <begin position="2720"/>
        <end position="2766"/>
    </location>
</feature>
<feature type="compositionally biased region" description="Basic and acidic residues" evidence="12">
    <location>
        <begin position="503"/>
        <end position="518"/>
    </location>
</feature>
<comment type="function">
    <text evidence="10">Catalyzes the oxidation of sulfhydryl groups in peptide and protein thiols to disulfides with the reduction of oxygen to hydrogen peroxide.</text>
</comment>
<feature type="coiled-coil region" evidence="11">
    <location>
        <begin position="1631"/>
        <end position="1708"/>
    </location>
</feature>
<dbReference type="GO" id="GO:0005813">
    <property type="term" value="C:centrosome"/>
    <property type="evidence" value="ECO:0007669"/>
    <property type="project" value="InterPro"/>
</dbReference>
<dbReference type="InterPro" id="IPR013766">
    <property type="entry name" value="Thioredoxin_domain"/>
</dbReference>
<feature type="region of interest" description="Disordered" evidence="12">
    <location>
        <begin position="1718"/>
        <end position="1768"/>
    </location>
</feature>
<feature type="compositionally biased region" description="Basic and acidic residues" evidence="12">
    <location>
        <begin position="2158"/>
        <end position="2202"/>
    </location>
</feature>
<feature type="compositionally biased region" description="Basic and acidic residues" evidence="12">
    <location>
        <begin position="2723"/>
        <end position="2734"/>
    </location>
</feature>
<keyword evidence="3 10" id="KW-0285">Flavoprotein</keyword>
<comment type="catalytic activity">
    <reaction evidence="9 10">
        <text>2 R'C(R)SH + O2 = R'C(R)S-S(R)CR' + H2O2</text>
        <dbReference type="Rhea" id="RHEA:17357"/>
        <dbReference type="ChEBI" id="CHEBI:15379"/>
        <dbReference type="ChEBI" id="CHEBI:16240"/>
        <dbReference type="ChEBI" id="CHEBI:16520"/>
        <dbReference type="ChEBI" id="CHEBI:17412"/>
        <dbReference type="EC" id="1.8.3.2"/>
    </reaction>
</comment>
<dbReference type="InterPro" id="IPR017905">
    <property type="entry name" value="ERV/ALR_sulphydryl_oxidase"/>
</dbReference>
<feature type="compositionally biased region" description="Basic and acidic residues" evidence="12">
    <location>
        <begin position="1794"/>
        <end position="1835"/>
    </location>
</feature>
<dbReference type="InterPro" id="IPR041269">
    <property type="entry name" value="QSOX_Trx1"/>
</dbReference>
<feature type="compositionally biased region" description="Low complexity" evidence="12">
    <location>
        <begin position="1222"/>
        <end position="1242"/>
    </location>
</feature>
<feature type="region of interest" description="Disordered" evidence="12">
    <location>
        <begin position="632"/>
        <end position="691"/>
    </location>
</feature>
<feature type="compositionally biased region" description="Polar residues" evidence="12">
    <location>
        <begin position="2494"/>
        <end position="2505"/>
    </location>
</feature>
<evidence type="ECO:0000256" key="8">
    <source>
        <dbReference type="ARBA" id="ARBA00023180"/>
    </source>
</evidence>
<feature type="compositionally biased region" description="Basic and acidic residues" evidence="12">
    <location>
        <begin position="1842"/>
        <end position="1853"/>
    </location>
</feature>
<evidence type="ECO:0000256" key="4">
    <source>
        <dbReference type="ARBA" id="ARBA00022729"/>
    </source>
</evidence>
<dbReference type="Pfam" id="PF18108">
    <property type="entry name" value="QSOX_Trx1"/>
    <property type="match status" value="1"/>
</dbReference>
<dbReference type="Gene3D" id="2.30.30.190">
    <property type="entry name" value="CAP Gly-rich-like domain"/>
    <property type="match status" value="1"/>
</dbReference>
<dbReference type="InterPro" id="IPR000938">
    <property type="entry name" value="CAP-Gly_domain"/>
</dbReference>
<dbReference type="Pfam" id="PF00085">
    <property type="entry name" value="Thioredoxin"/>
    <property type="match status" value="1"/>
</dbReference>
<keyword evidence="4" id="KW-0732">Signal</keyword>
<dbReference type="InterPro" id="IPR028750">
    <property type="entry name" value="CEP350/CC187"/>
</dbReference>
<feature type="compositionally biased region" description="Basic and acidic residues" evidence="12">
    <location>
        <begin position="884"/>
        <end position="902"/>
    </location>
</feature>
<feature type="compositionally biased region" description="Basic and acidic residues" evidence="12">
    <location>
        <begin position="2069"/>
        <end position="2078"/>
    </location>
</feature>
<reference evidence="16 17" key="1">
    <citation type="submission" date="2021-04" db="EMBL/GenBank/DDBJ databases">
        <authorList>
            <person name="De Guttry C."/>
            <person name="Zahm M."/>
            <person name="Klopp C."/>
            <person name="Cabau C."/>
            <person name="Louis A."/>
            <person name="Berthelot C."/>
            <person name="Parey E."/>
            <person name="Roest Crollius H."/>
            <person name="Montfort J."/>
            <person name="Robinson-Rechavi M."/>
            <person name="Bucao C."/>
            <person name="Bouchez O."/>
            <person name="Gislard M."/>
            <person name="Lluch J."/>
            <person name="Milhes M."/>
            <person name="Lampietro C."/>
            <person name="Lopez Roques C."/>
            <person name="Donnadieu C."/>
            <person name="Braasch I."/>
            <person name="Desvignes T."/>
            <person name="Postlethwait J."/>
            <person name="Bobe J."/>
            <person name="Wedekind C."/>
            <person name="Guiguen Y."/>
        </authorList>
    </citation>
    <scope>NUCLEOTIDE SEQUENCE [LARGE SCALE GENOMIC DNA]</scope>
    <source>
        <strain evidence="16">Cs_M1</strain>
        <tissue evidence="16">Blood</tissue>
    </source>
</reference>
<feature type="compositionally biased region" description="Polar residues" evidence="12">
    <location>
        <begin position="241"/>
        <end position="254"/>
    </location>
</feature>
<evidence type="ECO:0000256" key="2">
    <source>
        <dbReference type="ARBA" id="ARBA00006041"/>
    </source>
</evidence>
<evidence type="ECO:0000256" key="7">
    <source>
        <dbReference type="ARBA" id="ARBA00023157"/>
    </source>
</evidence>
<dbReference type="GO" id="GO:0008017">
    <property type="term" value="F:microtubule binding"/>
    <property type="evidence" value="ECO:0007669"/>
    <property type="project" value="InterPro"/>
</dbReference>
<dbReference type="EC" id="1.8.3.2" evidence="10"/>
<dbReference type="PROSITE" id="PS51324">
    <property type="entry name" value="ERV_ALR"/>
    <property type="match status" value="1"/>
</dbReference>
<dbReference type="SUPFAM" id="SSF74924">
    <property type="entry name" value="Cap-Gly domain"/>
    <property type="match status" value="1"/>
</dbReference>
<feature type="compositionally biased region" description="Basic and acidic residues" evidence="12">
    <location>
        <begin position="2278"/>
        <end position="2296"/>
    </location>
</feature>
<evidence type="ECO:0000256" key="3">
    <source>
        <dbReference type="ARBA" id="ARBA00022630"/>
    </source>
</evidence>
<dbReference type="CDD" id="cd02992">
    <property type="entry name" value="PDI_a_QSOX"/>
    <property type="match status" value="1"/>
</dbReference>
<feature type="compositionally biased region" description="Polar residues" evidence="12">
    <location>
        <begin position="1890"/>
        <end position="1906"/>
    </location>
</feature>
<dbReference type="InterPro" id="IPR036774">
    <property type="entry name" value="ERV/ALR_sulphydryl_oxid_sf"/>
</dbReference>
<feature type="compositionally biased region" description="Polar residues" evidence="12">
    <location>
        <begin position="104"/>
        <end position="118"/>
    </location>
</feature>
<feature type="compositionally biased region" description="Low complexity" evidence="12">
    <location>
        <begin position="1907"/>
        <end position="1922"/>
    </location>
</feature>
<evidence type="ECO:0000256" key="12">
    <source>
        <dbReference type="SAM" id="MobiDB-lite"/>
    </source>
</evidence>
<comment type="cofactor">
    <cofactor evidence="1 10">
        <name>FAD</name>
        <dbReference type="ChEBI" id="CHEBI:57692"/>
    </cofactor>
</comment>
<feature type="compositionally biased region" description="Low complexity" evidence="12">
    <location>
        <begin position="1088"/>
        <end position="1102"/>
    </location>
</feature>
<feature type="compositionally biased region" description="Low complexity" evidence="12">
    <location>
        <begin position="2363"/>
        <end position="2374"/>
    </location>
</feature>
<dbReference type="Gene3D" id="3.40.30.10">
    <property type="entry name" value="Glutaredoxin"/>
    <property type="match status" value="2"/>
</dbReference>
<dbReference type="PROSITE" id="PS50245">
    <property type="entry name" value="CAP_GLY_2"/>
    <property type="match status" value="1"/>
</dbReference>
<dbReference type="InterPro" id="IPR036859">
    <property type="entry name" value="CAP-Gly_dom_sf"/>
</dbReference>
<dbReference type="Gene3D" id="1.20.120.310">
    <property type="entry name" value="ERV/ALR sulfhydryl oxidase domain"/>
    <property type="match status" value="1"/>
</dbReference>
<feature type="compositionally biased region" description="Basic and acidic residues" evidence="12">
    <location>
        <begin position="658"/>
        <end position="668"/>
    </location>
</feature>
<feature type="compositionally biased region" description="Basic and acidic residues" evidence="12">
    <location>
        <begin position="1067"/>
        <end position="1082"/>
    </location>
</feature>
<feature type="compositionally biased region" description="Basic and acidic residues" evidence="12">
    <location>
        <begin position="568"/>
        <end position="591"/>
    </location>
</feature>
<keyword evidence="10" id="KW-0472">Membrane</keyword>
<feature type="compositionally biased region" description="Low complexity" evidence="12">
    <location>
        <begin position="669"/>
        <end position="682"/>
    </location>
</feature>
<feature type="compositionally biased region" description="Basic and acidic residues" evidence="12">
    <location>
        <begin position="423"/>
        <end position="434"/>
    </location>
</feature>
<feature type="compositionally biased region" description="Low complexity" evidence="12">
    <location>
        <begin position="1930"/>
        <end position="1940"/>
    </location>
</feature>
<feature type="region of interest" description="Disordered" evidence="12">
    <location>
        <begin position="1424"/>
        <end position="1602"/>
    </location>
</feature>
<evidence type="ECO:0000256" key="6">
    <source>
        <dbReference type="ARBA" id="ARBA00023002"/>
    </source>
</evidence>
<feature type="region of interest" description="Disordered" evidence="12">
    <location>
        <begin position="1794"/>
        <end position="2002"/>
    </location>
</feature>
<dbReference type="PROSITE" id="PS51352">
    <property type="entry name" value="THIOREDOXIN_2"/>
    <property type="match status" value="1"/>
</dbReference>
<accession>A0AAN8LI52</accession>
<feature type="compositionally biased region" description="Polar residues" evidence="12">
    <location>
        <begin position="2348"/>
        <end position="2362"/>
    </location>
</feature>
<feature type="region of interest" description="Disordered" evidence="12">
    <location>
        <begin position="2668"/>
        <end position="2687"/>
    </location>
</feature>
<evidence type="ECO:0000256" key="5">
    <source>
        <dbReference type="ARBA" id="ARBA00022827"/>
    </source>
</evidence>
<feature type="compositionally biased region" description="Polar residues" evidence="12">
    <location>
        <begin position="1157"/>
        <end position="1171"/>
    </location>
</feature>
<feature type="compositionally biased region" description="Low complexity" evidence="12">
    <location>
        <begin position="905"/>
        <end position="923"/>
    </location>
</feature>
<feature type="compositionally biased region" description="Basic and acidic residues" evidence="12">
    <location>
        <begin position="2474"/>
        <end position="2492"/>
    </location>
</feature>
<feature type="compositionally biased region" description="Polar residues" evidence="12">
    <location>
        <begin position="1573"/>
        <end position="1599"/>
    </location>
</feature>
<dbReference type="GO" id="GO:0034453">
    <property type="term" value="P:microtubule anchoring"/>
    <property type="evidence" value="ECO:0007669"/>
    <property type="project" value="InterPro"/>
</dbReference>
<feature type="region of interest" description="Disordered" evidence="12">
    <location>
        <begin position="3475"/>
        <end position="3567"/>
    </location>
</feature>
<evidence type="ECO:0000256" key="1">
    <source>
        <dbReference type="ARBA" id="ARBA00001974"/>
    </source>
</evidence>
<feature type="compositionally biased region" description="Basic and acidic residues" evidence="12">
    <location>
        <begin position="351"/>
        <end position="377"/>
    </location>
</feature>
<feature type="compositionally biased region" description="Basic and acidic residues" evidence="12">
    <location>
        <begin position="1967"/>
        <end position="1979"/>
    </location>
</feature>
<comment type="similarity">
    <text evidence="2 10">Belongs to the quiescin-sulfhydryl oxidase (QSOX) family.</text>
</comment>
<feature type="region of interest" description="Disordered" evidence="12">
    <location>
        <begin position="845"/>
        <end position="928"/>
    </location>
</feature>
<keyword evidence="17" id="KW-1185">Reference proteome</keyword>
<feature type="compositionally biased region" description="Polar residues" evidence="12">
    <location>
        <begin position="1747"/>
        <end position="1760"/>
    </location>
</feature>
<feature type="compositionally biased region" description="Low complexity" evidence="12">
    <location>
        <begin position="1182"/>
        <end position="1198"/>
    </location>
</feature>
<dbReference type="PANTHER" id="PTHR13958">
    <property type="entry name" value="CENTROSOME-ASSOCIATED PROTEIN 350"/>
    <property type="match status" value="1"/>
</dbReference>
<keyword evidence="6 10" id="KW-0560">Oxidoreductase</keyword>
<dbReference type="FunFam" id="3.40.30.10:FF:000080">
    <property type="entry name" value="Sulfhydryl oxidase"/>
    <property type="match status" value="1"/>
</dbReference>
<feature type="transmembrane region" description="Helical" evidence="10">
    <location>
        <begin position="3684"/>
        <end position="3707"/>
    </location>
</feature>